<dbReference type="GO" id="GO:0004382">
    <property type="term" value="F:GDP phosphatase activity"/>
    <property type="evidence" value="ECO:0007669"/>
    <property type="project" value="TreeGrafter"/>
</dbReference>
<dbReference type="GO" id="GO:0045134">
    <property type="term" value="F:UDP phosphatase activity"/>
    <property type="evidence" value="ECO:0007669"/>
    <property type="project" value="TreeGrafter"/>
</dbReference>
<dbReference type="GO" id="GO:0005886">
    <property type="term" value="C:plasma membrane"/>
    <property type="evidence" value="ECO:0007669"/>
    <property type="project" value="TreeGrafter"/>
</dbReference>
<evidence type="ECO:0000256" key="3">
    <source>
        <dbReference type="PIRSR" id="PIRSR600407-1"/>
    </source>
</evidence>
<dbReference type="OrthoDB" id="6372431at2759"/>
<protein>
    <recommendedName>
        <fullName evidence="9">Ectonucleoside triphosphate diphosphohydrolase 8</fullName>
    </recommendedName>
</protein>
<gene>
    <name evidence="7" type="ORF">DV515_00008961</name>
</gene>
<dbReference type="GO" id="GO:0017111">
    <property type="term" value="F:ribonucleoside triphosphate phosphatase activity"/>
    <property type="evidence" value="ECO:0007669"/>
    <property type="project" value="TreeGrafter"/>
</dbReference>
<evidence type="ECO:0000313" key="8">
    <source>
        <dbReference type="Proteomes" id="UP000276834"/>
    </source>
</evidence>
<sequence>MFGFSGAFPPMIARKKFFTSAIIGALVALSIIALVLSLVGVEDVTLPPTVKYGMVFDAGSSHTSLFVYEWDSDKENDTGVVSQTLSCDVQGQGDSPHCPLAPTALIQAIPISLSHPDSFSGQGISSYANNPPEAGNSLRECLDKALEVIPAEKQRDVPAYLGATAGMRLLREQNSSATEQILAEVAETMQEYPVAFKGARILTGEEEGAYGWITINYLLDSFTKYSPKAHTWLHPEAANIFGALDLGGASTQITFMPKGSLLSQNEASEFTLYGYRYNIYTHSYLCYGQNEMLQRLAKELIVESSPSTRVCHPCYPKGYKETVSLSSFRASPCTDGSDPRLPLGDSTATLEGRGNASGCLAALRKLFNFSACGQSQDCAFDGVYQPPLRGKFIAFSAFYYNFKFLNLTERQPLAMVRQAIEGLCTRSWEDVQMACQYLPFIPKHSPPQLSSSYPKENPKRLPKYCANANYILTLLLDAYKFNETSWNNIFFQMKAGGADLGWTLGYMLNLTNMVPAEAPARLKGHRASLWAAAITFIILTLILGLAALLLQLWV</sequence>
<feature type="transmembrane region" description="Helical" evidence="6">
    <location>
        <begin position="21"/>
        <end position="41"/>
    </location>
</feature>
<dbReference type="PANTHER" id="PTHR11782">
    <property type="entry name" value="ADENOSINE/GUANOSINE DIPHOSPHATASE"/>
    <property type="match status" value="1"/>
</dbReference>
<evidence type="ECO:0008006" key="9">
    <source>
        <dbReference type="Google" id="ProtNLM"/>
    </source>
</evidence>
<dbReference type="GO" id="GO:0009134">
    <property type="term" value="P:nucleoside diphosphate catabolic process"/>
    <property type="evidence" value="ECO:0007669"/>
    <property type="project" value="TreeGrafter"/>
</dbReference>
<feature type="transmembrane region" description="Helical" evidence="6">
    <location>
        <begin position="529"/>
        <end position="550"/>
    </location>
</feature>
<keyword evidence="2 5" id="KW-0378">Hydrolase</keyword>
<dbReference type="Gene3D" id="3.30.420.150">
    <property type="entry name" value="Exopolyphosphatase. Domain 2"/>
    <property type="match status" value="1"/>
</dbReference>
<keyword evidence="8" id="KW-1185">Reference proteome</keyword>
<dbReference type="PROSITE" id="PS01238">
    <property type="entry name" value="GDA1_CD39_NTPASE"/>
    <property type="match status" value="1"/>
</dbReference>
<dbReference type="PANTHER" id="PTHR11782:SF117">
    <property type="entry name" value="ECTONUCLEOSIDE TRIPHOSPHATE DIPHOSPHOHYDROLASE 8"/>
    <property type="match status" value="1"/>
</dbReference>
<keyword evidence="4" id="KW-0067">ATP-binding</keyword>
<evidence type="ECO:0000256" key="6">
    <source>
        <dbReference type="SAM" id="Phobius"/>
    </source>
</evidence>
<dbReference type="InterPro" id="IPR000407">
    <property type="entry name" value="GDA1_CD39_NTPase"/>
</dbReference>
<proteinExistence type="inferred from homology"/>
<evidence type="ECO:0000256" key="5">
    <source>
        <dbReference type="RuleBase" id="RU003833"/>
    </source>
</evidence>
<comment type="caution">
    <text evidence="7">The sequence shown here is derived from an EMBL/GenBank/DDBJ whole genome shotgun (WGS) entry which is preliminary data.</text>
</comment>
<dbReference type="STRING" id="44316.ENSEGOP00005011461"/>
<evidence type="ECO:0000256" key="1">
    <source>
        <dbReference type="ARBA" id="ARBA00009283"/>
    </source>
</evidence>
<keyword evidence="6" id="KW-0472">Membrane</keyword>
<evidence type="ECO:0000256" key="2">
    <source>
        <dbReference type="ARBA" id="ARBA00022801"/>
    </source>
</evidence>
<dbReference type="Proteomes" id="UP000276834">
    <property type="component" value="Unassembled WGS sequence"/>
</dbReference>
<keyword evidence="6" id="KW-0812">Transmembrane</keyword>
<name>A0A3L8SDQ1_CHLGU</name>
<keyword evidence="4" id="KW-0547">Nucleotide-binding</keyword>
<organism evidence="7 8">
    <name type="scientific">Chloebia gouldiae</name>
    <name type="common">Gouldian finch</name>
    <name type="synonym">Erythrura gouldiae</name>
    <dbReference type="NCBI Taxonomy" id="44316"/>
    <lineage>
        <taxon>Eukaryota</taxon>
        <taxon>Metazoa</taxon>
        <taxon>Chordata</taxon>
        <taxon>Craniata</taxon>
        <taxon>Vertebrata</taxon>
        <taxon>Euteleostomi</taxon>
        <taxon>Archelosauria</taxon>
        <taxon>Archosauria</taxon>
        <taxon>Dinosauria</taxon>
        <taxon>Saurischia</taxon>
        <taxon>Theropoda</taxon>
        <taxon>Coelurosauria</taxon>
        <taxon>Aves</taxon>
        <taxon>Neognathae</taxon>
        <taxon>Neoaves</taxon>
        <taxon>Telluraves</taxon>
        <taxon>Australaves</taxon>
        <taxon>Passeriformes</taxon>
        <taxon>Passeroidea</taxon>
        <taxon>Passeridae</taxon>
        <taxon>Chloebia</taxon>
    </lineage>
</organism>
<dbReference type="Pfam" id="PF01150">
    <property type="entry name" value="GDA1_CD39"/>
    <property type="match status" value="1"/>
</dbReference>
<dbReference type="EMBL" id="QUSF01000027">
    <property type="protein sequence ID" value="RLW00414.1"/>
    <property type="molecule type" value="Genomic_DNA"/>
</dbReference>
<keyword evidence="6" id="KW-1133">Transmembrane helix</keyword>
<feature type="active site" description="Proton acceptor" evidence="3">
    <location>
        <position position="207"/>
    </location>
</feature>
<dbReference type="Gene3D" id="3.30.420.40">
    <property type="match status" value="1"/>
</dbReference>
<dbReference type="AlphaFoldDB" id="A0A3L8SDQ1"/>
<evidence type="ECO:0000256" key="4">
    <source>
        <dbReference type="PIRSR" id="PIRSR600407-2"/>
    </source>
</evidence>
<reference evidence="7 8" key="1">
    <citation type="journal article" date="2018" name="Proc. R. Soc. B">
        <title>A non-coding region near Follistatin controls head colour polymorphism in the Gouldian finch.</title>
        <authorList>
            <person name="Toomey M.B."/>
            <person name="Marques C.I."/>
            <person name="Andrade P."/>
            <person name="Araujo P.M."/>
            <person name="Sabatino S."/>
            <person name="Gazda M.A."/>
            <person name="Afonso S."/>
            <person name="Lopes R.J."/>
            <person name="Corbo J.C."/>
            <person name="Carneiro M."/>
        </authorList>
    </citation>
    <scope>NUCLEOTIDE SEQUENCE [LARGE SCALE GENOMIC DNA]</scope>
    <source>
        <strain evidence="7">Red01</strain>
        <tissue evidence="7">Muscle</tissue>
    </source>
</reference>
<feature type="binding site" evidence="4">
    <location>
        <begin position="248"/>
        <end position="252"/>
    </location>
    <ligand>
        <name>ATP</name>
        <dbReference type="ChEBI" id="CHEBI:30616"/>
    </ligand>
</feature>
<comment type="similarity">
    <text evidence="1 5">Belongs to the GDA1/CD39 NTPase family.</text>
</comment>
<accession>A0A3L8SDQ1</accession>
<evidence type="ECO:0000313" key="7">
    <source>
        <dbReference type="EMBL" id="RLW00414.1"/>
    </source>
</evidence>
<dbReference type="GO" id="GO:0005524">
    <property type="term" value="F:ATP binding"/>
    <property type="evidence" value="ECO:0007669"/>
    <property type="project" value="UniProtKB-KW"/>
</dbReference>